<evidence type="ECO:0000313" key="1">
    <source>
        <dbReference type="EMBL" id="JAD60184.1"/>
    </source>
</evidence>
<reference evidence="1" key="1">
    <citation type="submission" date="2014-09" db="EMBL/GenBank/DDBJ databases">
        <authorList>
            <person name="Magalhaes I.L.F."/>
            <person name="Oliveira U."/>
            <person name="Santos F.R."/>
            <person name="Vidigal T.H.D.A."/>
            <person name="Brescovit A.D."/>
            <person name="Santos A.J."/>
        </authorList>
    </citation>
    <scope>NUCLEOTIDE SEQUENCE</scope>
    <source>
        <tissue evidence="1">Shoot tissue taken approximately 20 cm above the soil surface</tissue>
    </source>
</reference>
<dbReference type="EMBL" id="GBRH01237711">
    <property type="protein sequence ID" value="JAD60184.1"/>
    <property type="molecule type" value="Transcribed_RNA"/>
</dbReference>
<protein>
    <submittedName>
        <fullName evidence="1">Uncharacterized protein</fullName>
    </submittedName>
</protein>
<proteinExistence type="predicted"/>
<sequence>MAITSLIATVLHSRCTLQPMNRVA</sequence>
<reference evidence="1" key="2">
    <citation type="journal article" date="2015" name="Data Brief">
        <title>Shoot transcriptome of the giant reed, Arundo donax.</title>
        <authorList>
            <person name="Barrero R.A."/>
            <person name="Guerrero F.D."/>
            <person name="Moolhuijzen P."/>
            <person name="Goolsby J.A."/>
            <person name="Tidwell J."/>
            <person name="Bellgard S.E."/>
            <person name="Bellgard M.I."/>
        </authorList>
    </citation>
    <scope>NUCLEOTIDE SEQUENCE</scope>
    <source>
        <tissue evidence="1">Shoot tissue taken approximately 20 cm above the soil surface</tissue>
    </source>
</reference>
<organism evidence="1">
    <name type="scientific">Arundo donax</name>
    <name type="common">Giant reed</name>
    <name type="synonym">Donax arundinaceus</name>
    <dbReference type="NCBI Taxonomy" id="35708"/>
    <lineage>
        <taxon>Eukaryota</taxon>
        <taxon>Viridiplantae</taxon>
        <taxon>Streptophyta</taxon>
        <taxon>Embryophyta</taxon>
        <taxon>Tracheophyta</taxon>
        <taxon>Spermatophyta</taxon>
        <taxon>Magnoliopsida</taxon>
        <taxon>Liliopsida</taxon>
        <taxon>Poales</taxon>
        <taxon>Poaceae</taxon>
        <taxon>PACMAD clade</taxon>
        <taxon>Arundinoideae</taxon>
        <taxon>Arundineae</taxon>
        <taxon>Arundo</taxon>
    </lineage>
</organism>
<accession>A0A0A9B8A4</accession>
<name>A0A0A9B8A4_ARUDO</name>
<dbReference type="AlphaFoldDB" id="A0A0A9B8A4"/>